<dbReference type="AlphaFoldDB" id="A0A4Q9QDY5"/>
<sequence length="155" mass="17679">MHCLTPRLFRWHASRSRSCCTWSLTSATQMRGSARSREETRLRRLNSQVCQEDVHWERKGDASGECKRGLAPRYFWGDMGGIRRGKNREDEVVMAAVARTACGDVRSMKQDSPVSEQEQVRREALESRRRARDAIGCRGRDGNPLDAPRGEQRSG</sequence>
<organism evidence="2 3">
    <name type="scientific">Dichomitus squalens</name>
    <dbReference type="NCBI Taxonomy" id="114155"/>
    <lineage>
        <taxon>Eukaryota</taxon>
        <taxon>Fungi</taxon>
        <taxon>Dikarya</taxon>
        <taxon>Basidiomycota</taxon>
        <taxon>Agaricomycotina</taxon>
        <taxon>Agaricomycetes</taxon>
        <taxon>Polyporales</taxon>
        <taxon>Polyporaceae</taxon>
        <taxon>Dichomitus</taxon>
    </lineage>
</organism>
<reference evidence="2 3" key="1">
    <citation type="submission" date="2019-01" db="EMBL/GenBank/DDBJ databases">
        <title>Draft genome sequences of three monokaryotic isolates of the white-rot basidiomycete fungus Dichomitus squalens.</title>
        <authorList>
            <consortium name="DOE Joint Genome Institute"/>
            <person name="Lopez S.C."/>
            <person name="Andreopoulos B."/>
            <person name="Pangilinan J."/>
            <person name="Lipzen A."/>
            <person name="Riley R."/>
            <person name="Ahrendt S."/>
            <person name="Ng V."/>
            <person name="Barry K."/>
            <person name="Daum C."/>
            <person name="Grigoriev I.V."/>
            <person name="Hilden K.S."/>
            <person name="Makela M.R."/>
            <person name="de Vries R.P."/>
        </authorList>
    </citation>
    <scope>NUCLEOTIDE SEQUENCE [LARGE SCALE GENOMIC DNA]</scope>
    <source>
        <strain evidence="2 3">CBS 464.89</strain>
    </source>
</reference>
<feature type="region of interest" description="Disordered" evidence="1">
    <location>
        <begin position="104"/>
        <end position="155"/>
    </location>
</feature>
<evidence type="ECO:0000256" key="1">
    <source>
        <dbReference type="SAM" id="MobiDB-lite"/>
    </source>
</evidence>
<accession>A0A4Q9QDY5</accession>
<dbReference type="EMBL" id="ML145084">
    <property type="protein sequence ID" value="TBU65915.1"/>
    <property type="molecule type" value="Genomic_DNA"/>
</dbReference>
<protein>
    <submittedName>
        <fullName evidence="2">Uncharacterized protein</fullName>
    </submittedName>
</protein>
<feature type="compositionally biased region" description="Basic and acidic residues" evidence="1">
    <location>
        <begin position="118"/>
        <end position="155"/>
    </location>
</feature>
<name>A0A4Q9QDY5_9APHY</name>
<evidence type="ECO:0000313" key="3">
    <source>
        <dbReference type="Proteomes" id="UP000292082"/>
    </source>
</evidence>
<dbReference type="Proteomes" id="UP000292082">
    <property type="component" value="Unassembled WGS sequence"/>
</dbReference>
<keyword evidence="3" id="KW-1185">Reference proteome</keyword>
<evidence type="ECO:0000313" key="2">
    <source>
        <dbReference type="EMBL" id="TBU65915.1"/>
    </source>
</evidence>
<gene>
    <name evidence="2" type="ORF">BD310DRAFT_32252</name>
</gene>
<proteinExistence type="predicted"/>